<reference evidence="3" key="1">
    <citation type="submission" date="2021-06" db="EMBL/GenBank/DDBJ databases">
        <authorList>
            <person name="Kallberg Y."/>
            <person name="Tangrot J."/>
            <person name="Rosling A."/>
        </authorList>
    </citation>
    <scope>NUCLEOTIDE SEQUENCE</scope>
    <source>
        <strain evidence="3">CL551</strain>
    </source>
</reference>
<accession>A0A9N9IP39</accession>
<feature type="region of interest" description="Disordered" evidence="1">
    <location>
        <begin position="1"/>
        <end position="44"/>
    </location>
</feature>
<dbReference type="EMBL" id="CAJVPV010032716">
    <property type="protein sequence ID" value="CAG8745496.1"/>
    <property type="molecule type" value="Genomic_DNA"/>
</dbReference>
<dbReference type="EMBL" id="CAJVPV010012459">
    <property type="protein sequence ID" value="CAG8670151.1"/>
    <property type="molecule type" value="Genomic_DNA"/>
</dbReference>
<proteinExistence type="predicted"/>
<evidence type="ECO:0000313" key="3">
    <source>
        <dbReference type="EMBL" id="CAG8745496.1"/>
    </source>
</evidence>
<feature type="non-terminal residue" evidence="3">
    <location>
        <position position="44"/>
    </location>
</feature>
<gene>
    <name evidence="2" type="ORF">AMORRO_LOCUS10784</name>
    <name evidence="3" type="ORF">AMORRO_LOCUS15007</name>
</gene>
<evidence type="ECO:0000313" key="4">
    <source>
        <dbReference type="Proteomes" id="UP000789342"/>
    </source>
</evidence>
<sequence length="44" mass="4963">GRLDSFFTISPNIKTPSKRKNEEDKKVTASKKTKTSGNRGRPKK</sequence>
<dbReference type="Proteomes" id="UP000789342">
    <property type="component" value="Unassembled WGS sequence"/>
</dbReference>
<feature type="compositionally biased region" description="Basic residues" evidence="1">
    <location>
        <begin position="28"/>
        <end position="44"/>
    </location>
</feature>
<comment type="caution">
    <text evidence="3">The sequence shown here is derived from an EMBL/GenBank/DDBJ whole genome shotgun (WGS) entry which is preliminary data.</text>
</comment>
<keyword evidence="4" id="KW-1185">Reference proteome</keyword>
<protein>
    <submittedName>
        <fullName evidence="3">16831_t:CDS:1</fullName>
    </submittedName>
    <submittedName>
        <fullName evidence="2">6333_t:CDS:1</fullName>
    </submittedName>
</protein>
<evidence type="ECO:0000313" key="2">
    <source>
        <dbReference type="EMBL" id="CAG8670151.1"/>
    </source>
</evidence>
<evidence type="ECO:0000256" key="1">
    <source>
        <dbReference type="SAM" id="MobiDB-lite"/>
    </source>
</evidence>
<dbReference type="AlphaFoldDB" id="A0A9N9IP39"/>
<name>A0A9N9IP39_9GLOM</name>
<organism evidence="3 4">
    <name type="scientific">Acaulospora morrowiae</name>
    <dbReference type="NCBI Taxonomy" id="94023"/>
    <lineage>
        <taxon>Eukaryota</taxon>
        <taxon>Fungi</taxon>
        <taxon>Fungi incertae sedis</taxon>
        <taxon>Mucoromycota</taxon>
        <taxon>Glomeromycotina</taxon>
        <taxon>Glomeromycetes</taxon>
        <taxon>Diversisporales</taxon>
        <taxon>Acaulosporaceae</taxon>
        <taxon>Acaulospora</taxon>
    </lineage>
</organism>